<dbReference type="GO" id="GO:0005179">
    <property type="term" value="F:hormone activity"/>
    <property type="evidence" value="ECO:0007669"/>
    <property type="project" value="UniProtKB-KW"/>
</dbReference>
<dbReference type="Proteomes" id="UP000515135">
    <property type="component" value="Unplaced"/>
</dbReference>
<dbReference type="RefSeq" id="XP_019618169.1">
    <property type="nucleotide sequence ID" value="XM_019762610.1"/>
</dbReference>
<gene>
    <name evidence="7" type="primary">LOC109465394</name>
</gene>
<proteinExistence type="inferred from homology"/>
<evidence type="ECO:0000256" key="5">
    <source>
        <dbReference type="SAM" id="SignalP"/>
    </source>
</evidence>
<keyword evidence="6" id="KW-1185">Reference proteome</keyword>
<evidence type="ECO:0000256" key="2">
    <source>
        <dbReference type="ARBA" id="ARBA00011748"/>
    </source>
</evidence>
<dbReference type="KEGG" id="bbel:109465394"/>
<evidence type="ECO:0000256" key="4">
    <source>
        <dbReference type="ARBA" id="ARBA00023157"/>
    </source>
</evidence>
<evidence type="ECO:0000313" key="7">
    <source>
        <dbReference type="RefSeq" id="XP_019618169.1"/>
    </source>
</evidence>
<protein>
    <submittedName>
        <fullName evidence="7">Uncharacterized protein LOC109465394</fullName>
    </submittedName>
</protein>
<keyword evidence="3" id="KW-0372">Hormone</keyword>
<keyword evidence="5" id="KW-0732">Signal</keyword>
<sequence>MLFFAGFVLALLAIEGSNAQGNFWETEKETCIRYGRTGDCAFYGIPCLEKKYNCMPVGFPVGYGYRFCMKITEHFEEFDADGKAWISAVRNCLTKALIPIYKTEIYTCPTLQTFGLKTYPKCFTQTKAGGGLCKVVQTNKDALINVWGATGTQGALSSVLLEEILVASQMCTCYPDQPGLKQIVDSTSAIYTKVLEITATHWGAAPKEATSPACETKALEGDCSFYDCFEKRFPCGRTQFVRREGQSLCEQLVKKAPVFNTKGQDWVTAYTKCMTRSMLALYNEESLSCRRIRNYGFRSQFNCLIDTDICDLVENRQNVFALWYILDVVHDWRFHEEMSTVLCRCHKYQDGSRYTLRYSGFQQAFLKQPGVVVDQSSSADSQCTGKCQDYTARTCLAGYEDGKCGGNALRKCCLPCDASCQSTHQGYTSGDTDCSKAGGQCKMDSNYCHGQYQEGLCGGPAARKCCIAG</sequence>
<keyword evidence="4" id="KW-1015">Disulfide bond</keyword>
<evidence type="ECO:0000256" key="1">
    <source>
        <dbReference type="ARBA" id="ARBA00008693"/>
    </source>
</evidence>
<name>A0A6P4Y725_BRABE</name>
<accession>A0A6P4Y725</accession>
<comment type="subunit">
    <text evidence="2">Homodimer; disulfide-linked.</text>
</comment>
<dbReference type="InterPro" id="IPR004978">
    <property type="entry name" value="Stanniocalcin"/>
</dbReference>
<reference evidence="7" key="1">
    <citation type="submission" date="2025-08" db="UniProtKB">
        <authorList>
            <consortium name="RefSeq"/>
        </authorList>
    </citation>
    <scope>IDENTIFICATION</scope>
    <source>
        <tissue evidence="7">Gonad</tissue>
    </source>
</reference>
<dbReference type="Pfam" id="PF03298">
    <property type="entry name" value="Stanniocalcin"/>
    <property type="match status" value="1"/>
</dbReference>
<dbReference type="OrthoDB" id="9970481at2759"/>
<evidence type="ECO:0000256" key="3">
    <source>
        <dbReference type="ARBA" id="ARBA00022702"/>
    </source>
</evidence>
<dbReference type="GO" id="GO:0003796">
    <property type="term" value="F:lysozyme activity"/>
    <property type="evidence" value="ECO:0007669"/>
    <property type="project" value="TreeGrafter"/>
</dbReference>
<organism evidence="6 7">
    <name type="scientific">Branchiostoma belcheri</name>
    <name type="common">Amphioxus</name>
    <dbReference type="NCBI Taxonomy" id="7741"/>
    <lineage>
        <taxon>Eukaryota</taxon>
        <taxon>Metazoa</taxon>
        <taxon>Chordata</taxon>
        <taxon>Cephalochordata</taxon>
        <taxon>Leptocardii</taxon>
        <taxon>Amphioxiformes</taxon>
        <taxon>Branchiostomatidae</taxon>
        <taxon>Branchiostoma</taxon>
    </lineage>
</organism>
<dbReference type="GeneID" id="109465394"/>
<comment type="similarity">
    <text evidence="1">Belongs to the stanniocalcin family.</text>
</comment>
<feature type="chain" id="PRO_5028476096" evidence="5">
    <location>
        <begin position="20"/>
        <end position="469"/>
    </location>
</feature>
<dbReference type="AlphaFoldDB" id="A0A6P4Y725"/>
<dbReference type="PANTHER" id="PTHR31698:SF8">
    <property type="entry name" value="LYSOZYME G-RELATED"/>
    <property type="match status" value="1"/>
</dbReference>
<dbReference type="GO" id="GO:0005576">
    <property type="term" value="C:extracellular region"/>
    <property type="evidence" value="ECO:0007669"/>
    <property type="project" value="InterPro"/>
</dbReference>
<feature type="signal peptide" evidence="5">
    <location>
        <begin position="1"/>
        <end position="19"/>
    </location>
</feature>
<evidence type="ECO:0000313" key="6">
    <source>
        <dbReference type="Proteomes" id="UP000515135"/>
    </source>
</evidence>
<dbReference type="GO" id="GO:0050830">
    <property type="term" value="P:defense response to Gram-positive bacterium"/>
    <property type="evidence" value="ECO:0007669"/>
    <property type="project" value="TreeGrafter"/>
</dbReference>
<dbReference type="PANTHER" id="PTHR31698">
    <property type="entry name" value="LYSOZYME G FAMILY MEMBER"/>
    <property type="match status" value="1"/>
</dbReference>